<sequence length="48" mass="5392">MRFMEIYQARVDPQMGYKKAYADAETPSPPAQAEPYTSQHPPLAPLVV</sequence>
<accession>A0A392WCB0</accession>
<protein>
    <submittedName>
        <fullName evidence="2">Uncharacterized protein</fullName>
    </submittedName>
</protein>
<comment type="caution">
    <text evidence="2">The sequence shown here is derived from an EMBL/GenBank/DDBJ whole genome shotgun (WGS) entry which is preliminary data.</text>
</comment>
<keyword evidence="3" id="KW-1185">Reference proteome</keyword>
<evidence type="ECO:0000313" key="2">
    <source>
        <dbReference type="EMBL" id="MCI97453.1"/>
    </source>
</evidence>
<name>A0A392WCB0_9FABA</name>
<reference evidence="2 3" key="1">
    <citation type="journal article" date="2018" name="Front. Plant Sci.">
        <title>Red Clover (Trifolium pratense) and Zigzag Clover (T. medium) - A Picture of Genomic Similarities and Differences.</title>
        <authorList>
            <person name="Dluhosova J."/>
            <person name="Istvanek J."/>
            <person name="Nedelnik J."/>
            <person name="Repkova J."/>
        </authorList>
    </citation>
    <scope>NUCLEOTIDE SEQUENCE [LARGE SCALE GENOMIC DNA]</scope>
    <source>
        <strain evidence="3">cv. 10/8</strain>
        <tissue evidence="2">Leaf</tissue>
    </source>
</reference>
<evidence type="ECO:0000313" key="3">
    <source>
        <dbReference type="Proteomes" id="UP000265520"/>
    </source>
</evidence>
<feature type="non-terminal residue" evidence="2">
    <location>
        <position position="48"/>
    </location>
</feature>
<dbReference type="AlphaFoldDB" id="A0A392WCB0"/>
<proteinExistence type="predicted"/>
<evidence type="ECO:0000256" key="1">
    <source>
        <dbReference type="SAM" id="MobiDB-lite"/>
    </source>
</evidence>
<dbReference type="Proteomes" id="UP000265520">
    <property type="component" value="Unassembled WGS sequence"/>
</dbReference>
<organism evidence="2 3">
    <name type="scientific">Trifolium medium</name>
    <dbReference type="NCBI Taxonomy" id="97028"/>
    <lineage>
        <taxon>Eukaryota</taxon>
        <taxon>Viridiplantae</taxon>
        <taxon>Streptophyta</taxon>
        <taxon>Embryophyta</taxon>
        <taxon>Tracheophyta</taxon>
        <taxon>Spermatophyta</taxon>
        <taxon>Magnoliopsida</taxon>
        <taxon>eudicotyledons</taxon>
        <taxon>Gunneridae</taxon>
        <taxon>Pentapetalae</taxon>
        <taxon>rosids</taxon>
        <taxon>fabids</taxon>
        <taxon>Fabales</taxon>
        <taxon>Fabaceae</taxon>
        <taxon>Papilionoideae</taxon>
        <taxon>50 kb inversion clade</taxon>
        <taxon>NPAAA clade</taxon>
        <taxon>Hologalegina</taxon>
        <taxon>IRL clade</taxon>
        <taxon>Trifolieae</taxon>
        <taxon>Trifolium</taxon>
    </lineage>
</organism>
<feature type="region of interest" description="Disordered" evidence="1">
    <location>
        <begin position="20"/>
        <end position="48"/>
    </location>
</feature>
<dbReference type="EMBL" id="LXQA011443780">
    <property type="protein sequence ID" value="MCI97453.1"/>
    <property type="molecule type" value="Genomic_DNA"/>
</dbReference>